<accession>A0A2M9FYY8</accession>
<evidence type="ECO:0000256" key="5">
    <source>
        <dbReference type="ARBA" id="ARBA00023004"/>
    </source>
</evidence>
<dbReference type="AlphaFoldDB" id="A0A2M9FYY8"/>
<dbReference type="SUPFAM" id="SSF51197">
    <property type="entry name" value="Clavaminate synthase-like"/>
    <property type="match status" value="1"/>
</dbReference>
<keyword evidence="8" id="KW-1185">Reference proteome</keyword>
<proteinExistence type="inferred from homology"/>
<name>A0A2M9FYY8_9PROT</name>
<dbReference type="Pfam" id="PF02668">
    <property type="entry name" value="TauD"/>
    <property type="match status" value="1"/>
</dbReference>
<dbReference type="InterPro" id="IPR042098">
    <property type="entry name" value="TauD-like_sf"/>
</dbReference>
<dbReference type="PANTHER" id="PTHR30468:SF1">
    <property type="entry name" value="ALPHA-KETOGLUTARATE-DEPENDENT SULFONATE DIOXYGENASE"/>
    <property type="match status" value="1"/>
</dbReference>
<dbReference type="OrthoDB" id="7346227at2"/>
<dbReference type="RefSeq" id="WP_109792362.1">
    <property type="nucleotide sequence ID" value="NZ_PHIG01000039.1"/>
</dbReference>
<evidence type="ECO:0000256" key="4">
    <source>
        <dbReference type="ARBA" id="ARBA00023002"/>
    </source>
</evidence>
<evidence type="ECO:0000256" key="1">
    <source>
        <dbReference type="ARBA" id="ARBA00005896"/>
    </source>
</evidence>
<evidence type="ECO:0000256" key="2">
    <source>
        <dbReference type="ARBA" id="ARBA00022723"/>
    </source>
</evidence>
<dbReference type="GO" id="GO:0046872">
    <property type="term" value="F:metal ion binding"/>
    <property type="evidence" value="ECO:0007669"/>
    <property type="project" value="UniProtKB-KW"/>
</dbReference>
<keyword evidence="5" id="KW-0408">Iron</keyword>
<feature type="domain" description="TauD/TfdA-like" evidence="6">
    <location>
        <begin position="15"/>
        <end position="285"/>
    </location>
</feature>
<organism evidence="7 8">
    <name type="scientific">Minwuia thermotolerans</name>
    <dbReference type="NCBI Taxonomy" id="2056226"/>
    <lineage>
        <taxon>Bacteria</taxon>
        <taxon>Pseudomonadati</taxon>
        <taxon>Pseudomonadota</taxon>
        <taxon>Alphaproteobacteria</taxon>
        <taxon>Minwuiales</taxon>
        <taxon>Minwuiaceae</taxon>
        <taxon>Minwuia</taxon>
    </lineage>
</organism>
<dbReference type="Proteomes" id="UP000229498">
    <property type="component" value="Unassembled WGS sequence"/>
</dbReference>
<keyword evidence="2" id="KW-0479">Metal-binding</keyword>
<dbReference type="Gene3D" id="3.60.130.10">
    <property type="entry name" value="Clavaminate synthase-like"/>
    <property type="match status" value="1"/>
</dbReference>
<dbReference type="EMBL" id="PHIG01000039">
    <property type="protein sequence ID" value="PJK28678.1"/>
    <property type="molecule type" value="Genomic_DNA"/>
</dbReference>
<evidence type="ECO:0000259" key="6">
    <source>
        <dbReference type="Pfam" id="PF02668"/>
    </source>
</evidence>
<keyword evidence="4" id="KW-0560">Oxidoreductase</keyword>
<dbReference type="InterPro" id="IPR051323">
    <property type="entry name" value="AtsK-like"/>
</dbReference>
<reference evidence="7 8" key="1">
    <citation type="submission" date="2017-11" db="EMBL/GenBank/DDBJ databases">
        <title>Draft genome sequence of Rhizobiales bacterium SY3-13.</title>
        <authorList>
            <person name="Sun C."/>
        </authorList>
    </citation>
    <scope>NUCLEOTIDE SEQUENCE [LARGE SCALE GENOMIC DNA]</scope>
    <source>
        <strain evidence="7 8">SY3-13</strain>
    </source>
</reference>
<gene>
    <name evidence="7" type="ORF">CVT23_15150</name>
</gene>
<evidence type="ECO:0000256" key="3">
    <source>
        <dbReference type="ARBA" id="ARBA00022964"/>
    </source>
</evidence>
<dbReference type="GO" id="GO:0016706">
    <property type="term" value="F:2-oxoglutarate-dependent dioxygenase activity"/>
    <property type="evidence" value="ECO:0007669"/>
    <property type="project" value="TreeGrafter"/>
</dbReference>
<evidence type="ECO:0000313" key="8">
    <source>
        <dbReference type="Proteomes" id="UP000229498"/>
    </source>
</evidence>
<dbReference type="GO" id="GO:0005737">
    <property type="term" value="C:cytoplasm"/>
    <property type="evidence" value="ECO:0007669"/>
    <property type="project" value="TreeGrafter"/>
</dbReference>
<keyword evidence="3 7" id="KW-0223">Dioxygenase</keyword>
<sequence length="296" mass="33650">MTLAQHREIQTEQPEIRQVTPGVGAEVRGVDLGADLAEATIARLRAALIEHGVLFFRDQPITPDRQVAFARRFGHVPKVPDSMFLVHEANPFVSVLANDADRPPTVNNWHSDYSFAAEPDFASVLRSVVVPDCGGDTVWAGMFAAWEGLPDRMQHYLDGLTATHDFMKLYERPVKKRLWEGERGQLMEAARRQFPPVSHPVVRAHPESGRKALFVNESFTRHIDGMSESESRHLLACLFEHCKAPEFQVRFRWSPDCVAMWDNRSTIHYAVADFHPARRLMHRVTVLERPRAGDQD</sequence>
<comment type="caution">
    <text evidence="7">The sequence shown here is derived from an EMBL/GenBank/DDBJ whole genome shotgun (WGS) entry which is preliminary data.</text>
</comment>
<protein>
    <submittedName>
        <fullName evidence="7">Taurine dioxygenase</fullName>
    </submittedName>
</protein>
<evidence type="ECO:0000313" key="7">
    <source>
        <dbReference type="EMBL" id="PJK28678.1"/>
    </source>
</evidence>
<dbReference type="PANTHER" id="PTHR30468">
    <property type="entry name" value="ALPHA-KETOGLUTARATE-DEPENDENT SULFONATE DIOXYGENASE"/>
    <property type="match status" value="1"/>
</dbReference>
<comment type="similarity">
    <text evidence="1">Belongs to the TfdA dioxygenase family.</text>
</comment>
<dbReference type="InterPro" id="IPR003819">
    <property type="entry name" value="TauD/TfdA-like"/>
</dbReference>